<comment type="caution">
    <text evidence="2">The sequence shown here is derived from an EMBL/GenBank/DDBJ whole genome shotgun (WGS) entry which is preliminary data.</text>
</comment>
<dbReference type="AlphaFoldDB" id="A0A5B7IP93"/>
<proteinExistence type="predicted"/>
<organism evidence="2 3">
    <name type="scientific">Portunus trituberculatus</name>
    <name type="common">Swimming crab</name>
    <name type="synonym">Neptunus trituberculatus</name>
    <dbReference type="NCBI Taxonomy" id="210409"/>
    <lineage>
        <taxon>Eukaryota</taxon>
        <taxon>Metazoa</taxon>
        <taxon>Ecdysozoa</taxon>
        <taxon>Arthropoda</taxon>
        <taxon>Crustacea</taxon>
        <taxon>Multicrustacea</taxon>
        <taxon>Malacostraca</taxon>
        <taxon>Eumalacostraca</taxon>
        <taxon>Eucarida</taxon>
        <taxon>Decapoda</taxon>
        <taxon>Pleocyemata</taxon>
        <taxon>Brachyura</taxon>
        <taxon>Eubrachyura</taxon>
        <taxon>Portunoidea</taxon>
        <taxon>Portunidae</taxon>
        <taxon>Portuninae</taxon>
        <taxon>Portunus</taxon>
    </lineage>
</organism>
<evidence type="ECO:0000313" key="3">
    <source>
        <dbReference type="Proteomes" id="UP000324222"/>
    </source>
</evidence>
<evidence type="ECO:0000256" key="1">
    <source>
        <dbReference type="SAM" id="MobiDB-lite"/>
    </source>
</evidence>
<sequence length="96" mass="10682">MGTDAARTLTPAGDGVVTDRDSDSGGIADMTTVGGWRQPTDKDIRRGSPAIHTYCCCRWWRRVCTCRWCSTVVHKNVIAFSEESLGVIYKYNLLKP</sequence>
<dbReference type="EMBL" id="VSRR010063836">
    <property type="protein sequence ID" value="MPC83899.1"/>
    <property type="molecule type" value="Genomic_DNA"/>
</dbReference>
<evidence type="ECO:0000313" key="2">
    <source>
        <dbReference type="EMBL" id="MPC83899.1"/>
    </source>
</evidence>
<keyword evidence="3" id="KW-1185">Reference proteome</keyword>
<name>A0A5B7IP93_PORTR</name>
<reference evidence="2 3" key="1">
    <citation type="submission" date="2019-05" db="EMBL/GenBank/DDBJ databases">
        <title>Another draft genome of Portunus trituberculatus and its Hox gene families provides insights of decapod evolution.</title>
        <authorList>
            <person name="Jeong J.-H."/>
            <person name="Song I."/>
            <person name="Kim S."/>
            <person name="Choi T."/>
            <person name="Kim D."/>
            <person name="Ryu S."/>
            <person name="Kim W."/>
        </authorList>
    </citation>
    <scope>NUCLEOTIDE SEQUENCE [LARGE SCALE GENOMIC DNA]</scope>
    <source>
        <tissue evidence="2">Muscle</tissue>
    </source>
</reference>
<dbReference type="Proteomes" id="UP000324222">
    <property type="component" value="Unassembled WGS sequence"/>
</dbReference>
<protein>
    <submittedName>
        <fullName evidence="2">Uncharacterized protein</fullName>
    </submittedName>
</protein>
<accession>A0A5B7IP93</accession>
<gene>
    <name evidence="2" type="ORF">E2C01_078621</name>
</gene>
<feature type="region of interest" description="Disordered" evidence="1">
    <location>
        <begin position="1"/>
        <end position="32"/>
    </location>
</feature>